<reference evidence="1" key="2">
    <citation type="submission" date="2021-04" db="EMBL/GenBank/DDBJ databases">
        <authorList>
            <person name="Gilroy R."/>
        </authorList>
    </citation>
    <scope>NUCLEOTIDE SEQUENCE</scope>
    <source>
        <strain evidence="1">CHK188-16595</strain>
    </source>
</reference>
<evidence type="ECO:0000313" key="2">
    <source>
        <dbReference type="Proteomes" id="UP000823877"/>
    </source>
</evidence>
<dbReference type="Proteomes" id="UP000823877">
    <property type="component" value="Unassembled WGS sequence"/>
</dbReference>
<organism evidence="1 2">
    <name type="scientific">Candidatus Eubacterium faecale</name>
    <dbReference type="NCBI Taxonomy" id="2838568"/>
    <lineage>
        <taxon>Bacteria</taxon>
        <taxon>Bacillati</taxon>
        <taxon>Bacillota</taxon>
        <taxon>Clostridia</taxon>
        <taxon>Eubacteriales</taxon>
        <taxon>Eubacteriaceae</taxon>
        <taxon>Eubacterium</taxon>
    </lineage>
</organism>
<evidence type="ECO:0000313" key="1">
    <source>
        <dbReference type="EMBL" id="HJB75318.1"/>
    </source>
</evidence>
<proteinExistence type="predicted"/>
<dbReference type="Pfam" id="PF02620">
    <property type="entry name" value="YceD"/>
    <property type="match status" value="1"/>
</dbReference>
<name>A0A9D2MKQ5_9FIRM</name>
<dbReference type="AlphaFoldDB" id="A0A9D2MKQ5"/>
<dbReference type="InterPro" id="IPR003772">
    <property type="entry name" value="YceD"/>
</dbReference>
<dbReference type="EMBL" id="DWXN01000012">
    <property type="protein sequence ID" value="HJB75318.1"/>
    <property type="molecule type" value="Genomic_DNA"/>
</dbReference>
<comment type="caution">
    <text evidence="1">The sequence shown here is derived from an EMBL/GenBank/DDBJ whole genome shotgun (WGS) entry which is preliminary data.</text>
</comment>
<sequence>MKIDVSNLFNGDTKPIKIDYTLNLEDLVYSTYNPIKNGAKVKGSVYAKAGVVFLDVKVSFKFFGFCDRCAEEIIKDMDFPVKKILVSRLANDSDADFDEYVIVPSGVLDLDEFITEEVNLFLPSKILCKPDCKGLCYKCGKNLNLGDCGCKKDVDPRMEALLQLLDEQ</sequence>
<gene>
    <name evidence="1" type="ORF">IAA37_06550</name>
</gene>
<reference evidence="1" key="1">
    <citation type="journal article" date="2021" name="PeerJ">
        <title>Extensive microbial diversity within the chicken gut microbiome revealed by metagenomics and culture.</title>
        <authorList>
            <person name="Gilroy R."/>
            <person name="Ravi A."/>
            <person name="Getino M."/>
            <person name="Pursley I."/>
            <person name="Horton D.L."/>
            <person name="Alikhan N.F."/>
            <person name="Baker D."/>
            <person name="Gharbi K."/>
            <person name="Hall N."/>
            <person name="Watson M."/>
            <person name="Adriaenssens E.M."/>
            <person name="Foster-Nyarko E."/>
            <person name="Jarju S."/>
            <person name="Secka A."/>
            <person name="Antonio M."/>
            <person name="Oren A."/>
            <person name="Chaudhuri R.R."/>
            <person name="La Ragione R."/>
            <person name="Hildebrand F."/>
            <person name="Pallen M.J."/>
        </authorList>
    </citation>
    <scope>NUCLEOTIDE SEQUENCE</scope>
    <source>
        <strain evidence="1">CHK188-16595</strain>
    </source>
</reference>
<accession>A0A9D2MKQ5</accession>
<protein>
    <submittedName>
        <fullName evidence="1">DUF177 domain-containing protein</fullName>
    </submittedName>
</protein>